<dbReference type="PROSITE" id="PS50994">
    <property type="entry name" value="INTEGRASE"/>
    <property type="match status" value="1"/>
</dbReference>
<keyword evidence="5" id="KW-0255">Endonuclease</keyword>
<comment type="catalytic activity">
    <reaction evidence="15">
        <text>DNA(n) + a 2'-deoxyribonucleoside 5'-triphosphate = DNA(n+1) + diphosphate</text>
        <dbReference type="Rhea" id="RHEA:22508"/>
        <dbReference type="Rhea" id="RHEA-COMP:17339"/>
        <dbReference type="Rhea" id="RHEA-COMP:17340"/>
        <dbReference type="ChEBI" id="CHEBI:33019"/>
        <dbReference type="ChEBI" id="CHEBI:61560"/>
        <dbReference type="ChEBI" id="CHEBI:173112"/>
        <dbReference type="EC" id="2.7.7.7"/>
    </reaction>
</comment>
<dbReference type="SUPFAM" id="SSF53098">
    <property type="entry name" value="Ribonuclease H-like"/>
    <property type="match status" value="1"/>
</dbReference>
<keyword evidence="9" id="KW-0229">DNA integration</keyword>
<keyword evidence="13" id="KW-0511">Multifunctional enzyme</keyword>
<accession>A0A9Q3FTB9</accession>
<dbReference type="InterPro" id="IPR012337">
    <property type="entry name" value="RNaseH-like_sf"/>
</dbReference>
<dbReference type="PANTHER" id="PTHR42648:SF11">
    <property type="entry name" value="TRANSPOSON TY4-P GAG-POL POLYPROTEIN"/>
    <property type="match status" value="1"/>
</dbReference>
<dbReference type="Pfam" id="PF07727">
    <property type="entry name" value="RVT_2"/>
    <property type="match status" value="1"/>
</dbReference>
<dbReference type="Proteomes" id="UP000765509">
    <property type="component" value="Unassembled WGS sequence"/>
</dbReference>
<evidence type="ECO:0000256" key="7">
    <source>
        <dbReference type="ARBA" id="ARBA00022842"/>
    </source>
</evidence>
<evidence type="ECO:0000313" key="18">
    <source>
        <dbReference type="EMBL" id="MBW0543122.1"/>
    </source>
</evidence>
<evidence type="ECO:0000256" key="15">
    <source>
        <dbReference type="ARBA" id="ARBA00049244"/>
    </source>
</evidence>
<dbReference type="GO" id="GO:0032196">
    <property type="term" value="P:transposition"/>
    <property type="evidence" value="ECO:0007669"/>
    <property type="project" value="UniProtKB-KW"/>
</dbReference>
<evidence type="ECO:0000256" key="2">
    <source>
        <dbReference type="ARBA" id="ARBA00022695"/>
    </source>
</evidence>
<feature type="region of interest" description="Disordered" evidence="16">
    <location>
        <begin position="1"/>
        <end position="25"/>
    </location>
</feature>
<evidence type="ECO:0000256" key="14">
    <source>
        <dbReference type="ARBA" id="ARBA00048173"/>
    </source>
</evidence>
<evidence type="ECO:0000256" key="12">
    <source>
        <dbReference type="ARBA" id="ARBA00023172"/>
    </source>
</evidence>
<evidence type="ECO:0000256" key="13">
    <source>
        <dbReference type="ARBA" id="ARBA00023268"/>
    </source>
</evidence>
<keyword evidence="19" id="KW-1185">Reference proteome</keyword>
<comment type="caution">
    <text evidence="18">The sequence shown here is derived from an EMBL/GenBank/DDBJ whole genome shotgun (WGS) entry which is preliminary data.</text>
</comment>
<evidence type="ECO:0000256" key="10">
    <source>
        <dbReference type="ARBA" id="ARBA00022918"/>
    </source>
</evidence>
<keyword evidence="10" id="KW-0695">RNA-directed DNA polymerase</keyword>
<evidence type="ECO:0000256" key="16">
    <source>
        <dbReference type="SAM" id="MobiDB-lite"/>
    </source>
</evidence>
<dbReference type="CDD" id="cd09272">
    <property type="entry name" value="RNase_HI_RT_Ty1"/>
    <property type="match status" value="1"/>
</dbReference>
<dbReference type="PANTHER" id="PTHR42648">
    <property type="entry name" value="TRANSPOSASE, PUTATIVE-RELATED"/>
    <property type="match status" value="1"/>
</dbReference>
<dbReference type="GO" id="GO:0004519">
    <property type="term" value="F:endonuclease activity"/>
    <property type="evidence" value="ECO:0007669"/>
    <property type="project" value="UniProtKB-KW"/>
</dbReference>
<keyword evidence="11" id="KW-0239">DNA-directed DNA polymerase</keyword>
<evidence type="ECO:0000256" key="1">
    <source>
        <dbReference type="ARBA" id="ARBA00022578"/>
    </source>
</evidence>
<keyword evidence="1" id="KW-0815">Transposition</keyword>
<evidence type="ECO:0000256" key="3">
    <source>
        <dbReference type="ARBA" id="ARBA00022722"/>
    </source>
</evidence>
<dbReference type="InterPro" id="IPR039537">
    <property type="entry name" value="Retrotran_Ty1/copia-like"/>
</dbReference>
<evidence type="ECO:0000256" key="8">
    <source>
        <dbReference type="ARBA" id="ARBA00022884"/>
    </source>
</evidence>
<evidence type="ECO:0000256" key="11">
    <source>
        <dbReference type="ARBA" id="ARBA00022932"/>
    </source>
</evidence>
<dbReference type="GO" id="GO:0003964">
    <property type="term" value="F:RNA-directed DNA polymerase activity"/>
    <property type="evidence" value="ECO:0007669"/>
    <property type="project" value="UniProtKB-KW"/>
</dbReference>
<comment type="catalytic activity">
    <reaction evidence="14">
        <text>DNA(n) + a 2'-deoxyribonucleoside 5'-triphosphate = DNA(n+1) + diphosphate</text>
        <dbReference type="Rhea" id="RHEA:22508"/>
        <dbReference type="Rhea" id="RHEA-COMP:17339"/>
        <dbReference type="Rhea" id="RHEA-COMP:17340"/>
        <dbReference type="ChEBI" id="CHEBI:33019"/>
        <dbReference type="ChEBI" id="CHEBI:61560"/>
        <dbReference type="ChEBI" id="CHEBI:173112"/>
        <dbReference type="EC" id="2.7.7.49"/>
    </reaction>
</comment>
<keyword evidence="11" id="KW-0808">Transferase</keyword>
<organism evidence="18 19">
    <name type="scientific">Austropuccinia psidii MF-1</name>
    <dbReference type="NCBI Taxonomy" id="1389203"/>
    <lineage>
        <taxon>Eukaryota</taxon>
        <taxon>Fungi</taxon>
        <taxon>Dikarya</taxon>
        <taxon>Basidiomycota</taxon>
        <taxon>Pucciniomycotina</taxon>
        <taxon>Pucciniomycetes</taxon>
        <taxon>Pucciniales</taxon>
        <taxon>Sphaerophragmiaceae</taxon>
        <taxon>Austropuccinia</taxon>
    </lineage>
</organism>
<protein>
    <recommendedName>
        <fullName evidence="17">Integrase catalytic domain-containing protein</fullName>
    </recommendedName>
</protein>
<dbReference type="OrthoDB" id="3344688at2759"/>
<keyword evidence="8" id="KW-0694">RNA-binding</keyword>
<dbReference type="GO" id="GO:0016787">
    <property type="term" value="F:hydrolase activity"/>
    <property type="evidence" value="ECO:0007669"/>
    <property type="project" value="UniProtKB-KW"/>
</dbReference>
<name>A0A9Q3FTB9_9BASI</name>
<dbReference type="InterPro" id="IPR036397">
    <property type="entry name" value="RNaseH_sf"/>
</dbReference>
<reference evidence="18" key="1">
    <citation type="submission" date="2021-03" db="EMBL/GenBank/DDBJ databases">
        <title>Draft genome sequence of rust myrtle Austropuccinia psidii MF-1, a brazilian biotype.</title>
        <authorList>
            <person name="Quecine M.C."/>
            <person name="Pachon D.M.R."/>
            <person name="Bonatelli M.L."/>
            <person name="Correr F.H."/>
            <person name="Franceschini L.M."/>
            <person name="Leite T.F."/>
            <person name="Margarido G.R.A."/>
            <person name="Almeida C.A."/>
            <person name="Ferrarezi J.A."/>
            <person name="Labate C.A."/>
        </authorList>
    </citation>
    <scope>NUCLEOTIDE SEQUENCE</scope>
    <source>
        <strain evidence="18">MF-1</strain>
    </source>
</reference>
<evidence type="ECO:0000256" key="4">
    <source>
        <dbReference type="ARBA" id="ARBA00022723"/>
    </source>
</evidence>
<evidence type="ECO:0000256" key="6">
    <source>
        <dbReference type="ARBA" id="ARBA00022801"/>
    </source>
</evidence>
<gene>
    <name evidence="18" type="ORF">O181_082837</name>
</gene>
<dbReference type="InterPro" id="IPR013103">
    <property type="entry name" value="RVT_2"/>
</dbReference>
<evidence type="ECO:0000256" key="5">
    <source>
        <dbReference type="ARBA" id="ARBA00022759"/>
    </source>
</evidence>
<keyword evidence="2" id="KW-0548">Nucleotidyltransferase</keyword>
<dbReference type="EMBL" id="AVOT02047855">
    <property type="protein sequence ID" value="MBW0543122.1"/>
    <property type="molecule type" value="Genomic_DNA"/>
</dbReference>
<dbReference type="Gene3D" id="3.30.420.10">
    <property type="entry name" value="Ribonuclease H-like superfamily/Ribonuclease H"/>
    <property type="match status" value="1"/>
</dbReference>
<keyword evidence="4" id="KW-0479">Metal-binding</keyword>
<proteinExistence type="predicted"/>
<evidence type="ECO:0000259" key="17">
    <source>
        <dbReference type="PROSITE" id="PS50994"/>
    </source>
</evidence>
<dbReference type="GO" id="GO:0003723">
    <property type="term" value="F:RNA binding"/>
    <property type="evidence" value="ECO:0007669"/>
    <property type="project" value="UniProtKB-KW"/>
</dbReference>
<dbReference type="InterPro" id="IPR001584">
    <property type="entry name" value="Integrase_cat-core"/>
</dbReference>
<dbReference type="GO" id="GO:0005634">
    <property type="term" value="C:nucleus"/>
    <property type="evidence" value="ECO:0007669"/>
    <property type="project" value="UniProtKB-ARBA"/>
</dbReference>
<keyword evidence="3" id="KW-0540">Nuclease</keyword>
<sequence length="713" mass="79547">MHQGTPELRSQPHPTSHSQRERVSQVKFVKQDASNRVLIDTGASIHLSGSHHFATTIIVYPLKSGSEVPEAVLDAIKQLQVCLGKTPKALQTNNVRELTLVSFTNALTKLGITFCPSLPYLPQENGKAERLNQTLGDMARAMMVKSGIPEQFWQFAYPSEAFLHNRRPKSRCLNSSPHQEFFGTAPSIATLYPFRADCIVHVPAVNQLHKLAPKGIECKLLKHLMLGGWLLWELSAKKMVLLASVIFPRFQSSTNSPRPTPKKLLGHIVNTMSLGEVLTERLFAAGNQAIDSLILVKDVCIPEHMGRVLSGPHCEKWRQACIAKLYQMTARDVWEVVEKKPGMKPIGHWWVFDLKRNVDGSVERSKARLVARGDRQQPGVDCTKTYAPTASLMSLRLVLATAILKSLWVASFNVSGAYLYSPVDETVLIEPPVDFLPELQGKALFLKKALYGMQQADNAVVISNFPDNMSNLKNELCAELNIKWLDKVQQIVGLECAIGEGEVAIAQQHLTISILDAYPRPVLRQDSPLPTLPVGSLVPDEAILDQNSFSICDWVSGLIRPLPIHPRPGTLYLSLWSNAGWGGDLKRSQMGFMIKLGNTPILWGSKRQSVVALSTCAAMYIALYELTQHLVKAINQLSQLTGDFNKTIFCNNQAAVQVSIDNKSQKHMRYLDCAFFFVNDTIQKHDIKVIWVKTTDMQAGSLTKRLFFRLFPF</sequence>
<dbReference type="GO" id="GO:0006310">
    <property type="term" value="P:DNA recombination"/>
    <property type="evidence" value="ECO:0007669"/>
    <property type="project" value="UniProtKB-KW"/>
</dbReference>
<dbReference type="GO" id="GO:0015074">
    <property type="term" value="P:DNA integration"/>
    <property type="evidence" value="ECO:0007669"/>
    <property type="project" value="UniProtKB-KW"/>
</dbReference>
<evidence type="ECO:0000313" key="19">
    <source>
        <dbReference type="Proteomes" id="UP000765509"/>
    </source>
</evidence>
<dbReference type="GO" id="GO:0046872">
    <property type="term" value="F:metal ion binding"/>
    <property type="evidence" value="ECO:0007669"/>
    <property type="project" value="UniProtKB-KW"/>
</dbReference>
<keyword evidence="6" id="KW-0378">Hydrolase</keyword>
<feature type="domain" description="Integrase catalytic" evidence="17">
    <location>
        <begin position="8"/>
        <end position="185"/>
    </location>
</feature>
<dbReference type="GO" id="GO:0003887">
    <property type="term" value="F:DNA-directed DNA polymerase activity"/>
    <property type="evidence" value="ECO:0007669"/>
    <property type="project" value="UniProtKB-KW"/>
</dbReference>
<evidence type="ECO:0000256" key="9">
    <source>
        <dbReference type="ARBA" id="ARBA00022908"/>
    </source>
</evidence>
<dbReference type="AlphaFoldDB" id="A0A9Q3FTB9"/>
<keyword evidence="12" id="KW-0233">DNA recombination</keyword>
<keyword evidence="7" id="KW-0460">Magnesium</keyword>